<accession>A0A6G0HYY6</accession>
<name>A0A6G0HYY6_LARCR</name>
<protein>
    <submittedName>
        <fullName evidence="2">Uncharacterized protein</fullName>
    </submittedName>
</protein>
<dbReference type="Proteomes" id="UP000424527">
    <property type="component" value="Unassembled WGS sequence"/>
</dbReference>
<evidence type="ECO:0000256" key="1">
    <source>
        <dbReference type="SAM" id="MobiDB-lite"/>
    </source>
</evidence>
<proteinExistence type="predicted"/>
<comment type="caution">
    <text evidence="2">The sequence shown here is derived from an EMBL/GenBank/DDBJ whole genome shotgun (WGS) entry which is preliminary data.</text>
</comment>
<reference evidence="2 3" key="1">
    <citation type="submission" date="2019-07" db="EMBL/GenBank/DDBJ databases">
        <title>Chromosome genome assembly for large yellow croaker.</title>
        <authorList>
            <person name="Xiao S."/>
        </authorList>
    </citation>
    <scope>NUCLEOTIDE SEQUENCE [LARGE SCALE GENOMIC DNA]</scope>
    <source>
        <strain evidence="2">JMULYC20181020</strain>
        <tissue evidence="2">Muscle</tissue>
    </source>
</reference>
<keyword evidence="3" id="KW-1185">Reference proteome</keyword>
<feature type="region of interest" description="Disordered" evidence="1">
    <location>
        <begin position="1"/>
        <end position="26"/>
    </location>
</feature>
<feature type="compositionally biased region" description="Basic and acidic residues" evidence="1">
    <location>
        <begin position="7"/>
        <end position="26"/>
    </location>
</feature>
<gene>
    <name evidence="2" type="ORF">D5F01_LYC17722</name>
</gene>
<dbReference type="EMBL" id="REGW02000017">
    <property type="protein sequence ID" value="KAE8284390.1"/>
    <property type="molecule type" value="Genomic_DNA"/>
</dbReference>
<evidence type="ECO:0000313" key="3">
    <source>
        <dbReference type="Proteomes" id="UP000424527"/>
    </source>
</evidence>
<dbReference type="AlphaFoldDB" id="A0A6G0HYY6"/>
<feature type="compositionally biased region" description="Basic and acidic residues" evidence="1">
    <location>
        <begin position="113"/>
        <end position="143"/>
    </location>
</feature>
<evidence type="ECO:0000313" key="2">
    <source>
        <dbReference type="EMBL" id="KAE8284390.1"/>
    </source>
</evidence>
<feature type="region of interest" description="Disordered" evidence="1">
    <location>
        <begin position="101"/>
        <end position="154"/>
    </location>
</feature>
<organism evidence="2 3">
    <name type="scientific">Larimichthys crocea</name>
    <name type="common">Large yellow croaker</name>
    <name type="synonym">Pseudosciaena crocea</name>
    <dbReference type="NCBI Taxonomy" id="215358"/>
    <lineage>
        <taxon>Eukaryota</taxon>
        <taxon>Metazoa</taxon>
        <taxon>Chordata</taxon>
        <taxon>Craniata</taxon>
        <taxon>Vertebrata</taxon>
        <taxon>Euteleostomi</taxon>
        <taxon>Actinopterygii</taxon>
        <taxon>Neopterygii</taxon>
        <taxon>Teleostei</taxon>
        <taxon>Neoteleostei</taxon>
        <taxon>Acanthomorphata</taxon>
        <taxon>Eupercaria</taxon>
        <taxon>Sciaenidae</taxon>
        <taxon>Larimichthys</taxon>
    </lineage>
</organism>
<sequence length="154" mass="18628">MGKRKKWVVERRGRHEEQPEKEREKENIWADCRPHDILSGSLAFPPRRVMCSLPPFPFPPPLPPFPCPSKLRHVISHHKNRGGKTRWRYRCLRVSGTKAACKYSRERRRRRRREETERERQRREGRRKEIETENSKERHREKQQAGTVCIKQDS</sequence>